<dbReference type="Proteomes" id="UP000215694">
    <property type="component" value="Unassembled WGS sequence"/>
</dbReference>
<name>A0A371J1J6_9FIRM</name>
<keyword evidence="4" id="KW-1185">Reference proteome</keyword>
<feature type="transmembrane region" description="Helical" evidence="2">
    <location>
        <begin position="12"/>
        <end position="34"/>
    </location>
</feature>
<evidence type="ECO:0000313" key="4">
    <source>
        <dbReference type="Proteomes" id="UP000215694"/>
    </source>
</evidence>
<keyword evidence="1" id="KW-0175">Coiled coil</keyword>
<evidence type="ECO:0000256" key="1">
    <source>
        <dbReference type="SAM" id="Coils"/>
    </source>
</evidence>
<dbReference type="AlphaFoldDB" id="A0A371J1J6"/>
<dbReference type="Pfam" id="PF04977">
    <property type="entry name" value="DivIC"/>
    <property type="match status" value="1"/>
</dbReference>
<keyword evidence="2" id="KW-0812">Transmembrane</keyword>
<evidence type="ECO:0000256" key="2">
    <source>
        <dbReference type="SAM" id="Phobius"/>
    </source>
</evidence>
<dbReference type="EMBL" id="NOJY02000022">
    <property type="protein sequence ID" value="RDY26640.1"/>
    <property type="molecule type" value="Genomic_DNA"/>
</dbReference>
<feature type="coiled-coil region" evidence="1">
    <location>
        <begin position="36"/>
        <end position="63"/>
    </location>
</feature>
<protein>
    <submittedName>
        <fullName evidence="3">Septum formation initiator family protein</fullName>
    </submittedName>
</protein>
<reference evidence="3 4" key="1">
    <citation type="journal article" date="2017" name="Genome Announc.">
        <title>Draft Genome Sequence of Romboutsia weinsteinii sp. nov. Strain CCRI-19649(T) Isolated from Surface Water.</title>
        <authorList>
            <person name="Maheux A.F."/>
            <person name="Boudreau D.K."/>
            <person name="Berube E."/>
            <person name="Boissinot M."/>
            <person name="Cantin P."/>
            <person name="Raymond F."/>
            <person name="Corbeil J."/>
            <person name="Omar R.F."/>
            <person name="Bergeron M.G."/>
        </authorList>
    </citation>
    <scope>NUCLEOTIDE SEQUENCE [LARGE SCALE GENOMIC DNA]</scope>
    <source>
        <strain evidence="3 4">CCRI-19649</strain>
    </source>
</reference>
<dbReference type="RefSeq" id="WP_094368428.1">
    <property type="nucleotide sequence ID" value="NZ_NOJY02000022.1"/>
</dbReference>
<evidence type="ECO:0000313" key="3">
    <source>
        <dbReference type="EMBL" id="RDY26640.1"/>
    </source>
</evidence>
<dbReference type="OrthoDB" id="1755653at2"/>
<accession>A0A371J1J6</accession>
<comment type="caution">
    <text evidence="3">The sequence shown here is derived from an EMBL/GenBank/DDBJ whole genome shotgun (WGS) entry which is preliminary data.</text>
</comment>
<gene>
    <name evidence="3" type="ORF">CHL78_012405</name>
</gene>
<sequence length="95" mass="11053">MNLMKKFSGQAVVISMFLMFLILSMASGFIFQYVKLREYKNEISSINNQIKKTEEEIKLLKNTDGNKDLEKIARERLNMVKPNEIVYIDMGKEGN</sequence>
<organism evidence="3 4">
    <name type="scientific">Romboutsia weinsteinii</name>
    <dbReference type="NCBI Taxonomy" id="2020949"/>
    <lineage>
        <taxon>Bacteria</taxon>
        <taxon>Bacillati</taxon>
        <taxon>Bacillota</taxon>
        <taxon>Clostridia</taxon>
        <taxon>Peptostreptococcales</taxon>
        <taxon>Peptostreptococcaceae</taxon>
        <taxon>Romboutsia</taxon>
    </lineage>
</organism>
<dbReference type="InterPro" id="IPR007060">
    <property type="entry name" value="FtsL/DivIC"/>
</dbReference>
<keyword evidence="2" id="KW-1133">Transmembrane helix</keyword>
<proteinExistence type="predicted"/>
<keyword evidence="2" id="KW-0472">Membrane</keyword>